<dbReference type="EMBL" id="HBFQ01018370">
    <property type="protein sequence ID" value="CAD8838492.1"/>
    <property type="molecule type" value="Transcribed_RNA"/>
</dbReference>
<sequence>MVPTVQAGSELSESLLGESLDFPRGWRFVWCHERCHKEEHAQRRALLSALLREQGASLSCLKKAAKFALWLEHAPRPPSVLVTDWREAQGCFQAILSGGSPTKVLCMIVLCTSARQRRNASDWAHRACATLPDFTVHVHEANDIPDQMVCGLVRRVFGDDPVRNESSVSLEQPSDTVAQFVEQQVSVPPAVFWDDRRRDAAPTLFWTSCGFNEVPLQVAAMLFPICACRSSAEVAILLKQVLPDLYEE</sequence>
<evidence type="ECO:0000313" key="1">
    <source>
        <dbReference type="EMBL" id="CAD8838492.1"/>
    </source>
</evidence>
<name>A0A7S1A0U7_NOCSC</name>
<protein>
    <submittedName>
        <fullName evidence="1">Uncharacterized protein</fullName>
    </submittedName>
</protein>
<proteinExistence type="predicted"/>
<reference evidence="1" key="1">
    <citation type="submission" date="2021-01" db="EMBL/GenBank/DDBJ databases">
        <authorList>
            <person name="Corre E."/>
            <person name="Pelletier E."/>
            <person name="Niang G."/>
            <person name="Scheremetjew M."/>
            <person name="Finn R."/>
            <person name="Kale V."/>
            <person name="Holt S."/>
            <person name="Cochrane G."/>
            <person name="Meng A."/>
            <person name="Brown T."/>
            <person name="Cohen L."/>
        </authorList>
    </citation>
    <scope>NUCLEOTIDE SEQUENCE</scope>
</reference>
<accession>A0A7S1A0U7</accession>
<organism evidence="1">
    <name type="scientific">Noctiluca scintillans</name>
    <name type="common">Sea sparkle</name>
    <name type="synonym">Red tide dinoflagellate</name>
    <dbReference type="NCBI Taxonomy" id="2966"/>
    <lineage>
        <taxon>Eukaryota</taxon>
        <taxon>Sar</taxon>
        <taxon>Alveolata</taxon>
        <taxon>Dinophyceae</taxon>
        <taxon>Noctilucales</taxon>
        <taxon>Noctilucaceae</taxon>
        <taxon>Noctiluca</taxon>
    </lineage>
</organism>
<gene>
    <name evidence="1" type="ORF">NSCI0253_LOCUS12840</name>
</gene>
<dbReference type="AlphaFoldDB" id="A0A7S1A0U7"/>